<dbReference type="InterPro" id="IPR001932">
    <property type="entry name" value="PPM-type_phosphatase-like_dom"/>
</dbReference>
<keyword evidence="2" id="KW-0812">Transmembrane</keyword>
<reference evidence="4 5" key="1">
    <citation type="submission" date="2017-02" db="EMBL/GenBank/DDBJ databases">
        <authorList>
            <person name="Peterson S.W."/>
        </authorList>
    </citation>
    <scope>NUCLEOTIDE SEQUENCE [LARGE SCALE GENOMIC DNA]</scope>
    <source>
        <strain evidence="4 5">ATCC BAA-909</strain>
    </source>
</reference>
<dbReference type="STRING" id="225004.SAMN02745152_01695"/>
<dbReference type="GeneID" id="303367926"/>
<evidence type="ECO:0000256" key="1">
    <source>
        <dbReference type="ARBA" id="ARBA00022801"/>
    </source>
</evidence>
<feature type="transmembrane region" description="Helical" evidence="2">
    <location>
        <begin position="182"/>
        <end position="199"/>
    </location>
</feature>
<feature type="transmembrane region" description="Helical" evidence="2">
    <location>
        <begin position="64"/>
        <end position="89"/>
    </location>
</feature>
<feature type="transmembrane region" description="Helical" evidence="2">
    <location>
        <begin position="205"/>
        <end position="226"/>
    </location>
</feature>
<accession>A0A1T4PSR1</accession>
<keyword evidence="2" id="KW-1133">Transmembrane helix</keyword>
<dbReference type="SMART" id="SM00331">
    <property type="entry name" value="PP2C_SIG"/>
    <property type="match status" value="1"/>
</dbReference>
<feature type="transmembrane region" description="Helical" evidence="2">
    <location>
        <begin position="238"/>
        <end position="261"/>
    </location>
</feature>
<evidence type="ECO:0000259" key="3">
    <source>
        <dbReference type="SMART" id="SM00331"/>
    </source>
</evidence>
<dbReference type="Gene3D" id="3.60.40.10">
    <property type="entry name" value="PPM-type phosphatase domain"/>
    <property type="match status" value="1"/>
</dbReference>
<feature type="transmembrane region" description="Helical" evidence="2">
    <location>
        <begin position="6"/>
        <end position="21"/>
    </location>
</feature>
<dbReference type="EMBL" id="FUXC01000010">
    <property type="protein sequence ID" value="SJZ94321.1"/>
    <property type="molecule type" value="Genomic_DNA"/>
</dbReference>
<feature type="domain" description="PPM-type phosphatase" evidence="3">
    <location>
        <begin position="498"/>
        <end position="716"/>
    </location>
</feature>
<organism evidence="4 5">
    <name type="scientific">Treponema berlinense</name>
    <dbReference type="NCBI Taxonomy" id="225004"/>
    <lineage>
        <taxon>Bacteria</taxon>
        <taxon>Pseudomonadati</taxon>
        <taxon>Spirochaetota</taxon>
        <taxon>Spirochaetia</taxon>
        <taxon>Spirochaetales</taxon>
        <taxon>Treponemataceae</taxon>
        <taxon>Treponema</taxon>
    </lineage>
</organism>
<keyword evidence="1" id="KW-0378">Hydrolase</keyword>
<dbReference type="AlphaFoldDB" id="A0A1T4PSR1"/>
<dbReference type="SUPFAM" id="SSF81606">
    <property type="entry name" value="PP2C-like"/>
    <property type="match status" value="1"/>
</dbReference>
<keyword evidence="5" id="KW-1185">Reference proteome</keyword>
<name>A0A1T4PSR1_9SPIR</name>
<dbReference type="PANTHER" id="PTHR43156">
    <property type="entry name" value="STAGE II SPORULATION PROTEIN E-RELATED"/>
    <property type="match status" value="1"/>
</dbReference>
<dbReference type="InterPro" id="IPR052016">
    <property type="entry name" value="Bact_Sigma-Reg"/>
</dbReference>
<feature type="transmembrane region" description="Helical" evidence="2">
    <location>
        <begin position="273"/>
        <end position="294"/>
    </location>
</feature>
<evidence type="ECO:0000313" key="5">
    <source>
        <dbReference type="Proteomes" id="UP000190395"/>
    </source>
</evidence>
<dbReference type="InterPro" id="IPR036457">
    <property type="entry name" value="PPM-type-like_dom_sf"/>
</dbReference>
<feature type="transmembrane region" description="Helical" evidence="2">
    <location>
        <begin position="101"/>
        <end position="126"/>
    </location>
</feature>
<sequence length="721" mass="82015">MIYVVLNLVMAAFAVGLAFYIDHRSAENVNNPLTTMCVYLAVSCVAIALMLWSTFYASDRMPLMFFRLGLIAATVYSLDFCIYCILFPSYNRPTVVKTVKWGLVLVSVWFVFTQVTGITVTEFLGLSVDSKPLFKGQLTNYFPVTWFEVFRTILLIGLPALSVLIMILRAENRDDRLNMQKSLLNVLALVAGWISFWVIKQACGRVPMFSSLIFVAVAVIQVLLSYNSHQNFLYDFKYVVGVFVTFISCYLIPAAVVGIFFPRLWPEFAMSHLIFFLEIGVVIVVCIIISYQISKFLARKQYFRSFQYAEVFEEQLSKLDYAEDPEKIVHDMQNIFIHNLGLSQMHVFVESENILKTIYEQNGSPELTLDIKNAVFDAMLNQNRMVVLKSQVDNGHLFERNKHELLKLFADTSSEAIILLAEGRRIVGLITLGQKAGGNIYADYDFNTFTKFYSYFFVFGYYMRNISNQAIVGTVNREIRMSSQIITSIQENMDPIKNPKYDTGYIMEHAHNIGGEFVDLIRLSDSRHIFVLGDLSGKGISASMSMVIIKSIIRTFLQETRDFKLLVEKVNSFIRYNLPKGTFFEGVFALLDFNDDTMYYINCGVPALFLYTKSYNNVIEIQGEGRVLGFAKDIGKLIKVKKVKLNPGDVIVTCTDGLIDSKSLRGEAYGKERIQRSITENTSYMANVMARTIYNSAADFLAKELDDDVSILVIKRLANKN</sequence>
<feature type="transmembrane region" description="Helical" evidence="2">
    <location>
        <begin position="33"/>
        <end position="52"/>
    </location>
</feature>
<dbReference type="OrthoDB" id="9773346at2"/>
<feature type="transmembrane region" description="Helical" evidence="2">
    <location>
        <begin position="146"/>
        <end position="170"/>
    </location>
</feature>
<dbReference type="RefSeq" id="WP_078931428.1">
    <property type="nucleotide sequence ID" value="NZ_FUXC01000010.1"/>
</dbReference>
<dbReference type="Pfam" id="PF07228">
    <property type="entry name" value="SpoIIE"/>
    <property type="match status" value="1"/>
</dbReference>
<evidence type="ECO:0000313" key="4">
    <source>
        <dbReference type="EMBL" id="SJZ94321.1"/>
    </source>
</evidence>
<protein>
    <submittedName>
        <fullName evidence="4">Stage II sporulation protein E (SpoIIE)</fullName>
    </submittedName>
</protein>
<keyword evidence="2" id="KW-0472">Membrane</keyword>
<proteinExistence type="predicted"/>
<dbReference type="Proteomes" id="UP000190395">
    <property type="component" value="Unassembled WGS sequence"/>
</dbReference>
<dbReference type="PANTHER" id="PTHR43156:SF2">
    <property type="entry name" value="STAGE II SPORULATION PROTEIN E"/>
    <property type="match status" value="1"/>
</dbReference>
<dbReference type="GO" id="GO:0016791">
    <property type="term" value="F:phosphatase activity"/>
    <property type="evidence" value="ECO:0007669"/>
    <property type="project" value="TreeGrafter"/>
</dbReference>
<evidence type="ECO:0000256" key="2">
    <source>
        <dbReference type="SAM" id="Phobius"/>
    </source>
</evidence>
<gene>
    <name evidence="4" type="ORF">SAMN02745152_01695</name>
</gene>